<evidence type="ECO:0000256" key="1">
    <source>
        <dbReference type="SAM" id="SignalP"/>
    </source>
</evidence>
<evidence type="ECO:0000313" key="3">
    <source>
        <dbReference type="EMBL" id="RZF21052.1"/>
    </source>
</evidence>
<evidence type="ECO:0000313" key="4">
    <source>
        <dbReference type="Proteomes" id="UP000443582"/>
    </source>
</evidence>
<keyword evidence="1" id="KW-0732">Signal</keyword>
<dbReference type="InterPro" id="IPR036761">
    <property type="entry name" value="TTHA0802/YceI-like_sf"/>
</dbReference>
<organism evidence="3 4">
    <name type="scientific">Halobacteriovorax vibrionivorans</name>
    <dbReference type="NCBI Taxonomy" id="2152716"/>
    <lineage>
        <taxon>Bacteria</taxon>
        <taxon>Pseudomonadati</taxon>
        <taxon>Bdellovibrionota</taxon>
        <taxon>Bacteriovoracia</taxon>
        <taxon>Bacteriovoracales</taxon>
        <taxon>Halobacteriovoraceae</taxon>
        <taxon>Halobacteriovorax</taxon>
    </lineage>
</organism>
<reference evidence="4" key="1">
    <citation type="journal article" date="2019" name="Int. J. Syst. Evol. Microbiol.">
        <title>Halobacteriovorax valvorus sp. nov., a novel prokaryotic predator isolated from coastal seawater of China.</title>
        <authorList>
            <person name="Chen M.-X."/>
        </authorList>
    </citation>
    <scope>NUCLEOTIDE SEQUENCE [LARGE SCALE GENOMIC DNA]</scope>
    <source>
        <strain evidence="4">BL9</strain>
    </source>
</reference>
<dbReference type="Gene3D" id="2.40.128.110">
    <property type="entry name" value="Lipid/polyisoprenoid-binding, YceI-like"/>
    <property type="match status" value="1"/>
</dbReference>
<dbReference type="SUPFAM" id="SSF101874">
    <property type="entry name" value="YceI-like"/>
    <property type="match status" value="1"/>
</dbReference>
<dbReference type="RefSeq" id="WP_115363472.1">
    <property type="nucleotide sequence ID" value="NZ_QDKL01000003.1"/>
</dbReference>
<feature type="signal peptide" evidence="1">
    <location>
        <begin position="1"/>
        <end position="18"/>
    </location>
</feature>
<proteinExistence type="predicted"/>
<name>A0ABY0II87_9BACT</name>
<dbReference type="Proteomes" id="UP000443582">
    <property type="component" value="Unassembled WGS sequence"/>
</dbReference>
<dbReference type="InterPro" id="IPR007372">
    <property type="entry name" value="Lipid/polyisoprenoid-bd_YceI"/>
</dbReference>
<protein>
    <submittedName>
        <fullName evidence="3">YceI family protein</fullName>
    </submittedName>
</protein>
<dbReference type="Pfam" id="PF04264">
    <property type="entry name" value="YceI"/>
    <property type="match status" value="1"/>
</dbReference>
<comment type="caution">
    <text evidence="3">The sequence shown here is derived from an EMBL/GenBank/DDBJ whole genome shotgun (WGS) entry which is preliminary data.</text>
</comment>
<evidence type="ECO:0000259" key="2">
    <source>
        <dbReference type="Pfam" id="PF04264"/>
    </source>
</evidence>
<feature type="domain" description="Lipid/polyisoprenoid-binding YceI-like" evidence="2">
    <location>
        <begin position="19"/>
        <end position="174"/>
    </location>
</feature>
<dbReference type="EMBL" id="QDKL01000003">
    <property type="protein sequence ID" value="RZF21052.1"/>
    <property type="molecule type" value="Genomic_DNA"/>
</dbReference>
<sequence>MKFIVAGLLFSSMTFANCYEYNNSNTAVKWTAYKTAKKAGVGGAFKKFEIKTQKKQGSIKELVKGARFTIDVNSVHTKDASRDAKIERFFFKDMKISGVVNKIDSNYLYVDMTLAGKTMKVPMKYDIEDGELEAEGIIDVLDFALGENLAAINKACYALHEGKTWSDVQIEIESKFSKCN</sequence>
<keyword evidence="4" id="KW-1185">Reference proteome</keyword>
<accession>A0ABY0II87</accession>
<feature type="chain" id="PRO_5046445644" evidence="1">
    <location>
        <begin position="19"/>
        <end position="180"/>
    </location>
</feature>
<gene>
    <name evidence="3" type="ORF">DAY19_13820</name>
</gene>